<keyword evidence="4 6" id="KW-1133">Transmembrane helix</keyword>
<keyword evidence="5 6" id="KW-0472">Membrane</keyword>
<keyword evidence="3 6" id="KW-0812">Transmembrane</keyword>
<comment type="caution">
    <text evidence="7">The sequence shown here is derived from an EMBL/GenBank/DDBJ whole genome shotgun (WGS) entry which is preliminary data.</text>
</comment>
<comment type="similarity">
    <text evidence="2">Belongs to the UPF0057 (PMP3) family.</text>
</comment>
<keyword evidence="8" id="KW-1185">Reference proteome</keyword>
<feature type="transmembrane region" description="Helical" evidence="6">
    <location>
        <begin position="6"/>
        <end position="26"/>
    </location>
</feature>
<dbReference type="Pfam" id="PF01679">
    <property type="entry name" value="Pmp3"/>
    <property type="match status" value="1"/>
</dbReference>
<dbReference type="AlphaFoldDB" id="A0A1Y2GZP1"/>
<evidence type="ECO:0000313" key="7">
    <source>
        <dbReference type="EMBL" id="ORZ27736.1"/>
    </source>
</evidence>
<name>A0A1Y2GZP1_9FUNG</name>
<dbReference type="InterPro" id="IPR000612">
    <property type="entry name" value="PMP3"/>
</dbReference>
<evidence type="ECO:0000256" key="3">
    <source>
        <dbReference type="ARBA" id="ARBA00022692"/>
    </source>
</evidence>
<comment type="subcellular location">
    <subcellularLocation>
        <location evidence="1">Membrane</location>
    </subcellularLocation>
</comment>
<evidence type="ECO:0000256" key="2">
    <source>
        <dbReference type="ARBA" id="ARBA00009530"/>
    </source>
</evidence>
<reference evidence="7 8" key="1">
    <citation type="submission" date="2016-07" db="EMBL/GenBank/DDBJ databases">
        <title>Pervasive Adenine N6-methylation of Active Genes in Fungi.</title>
        <authorList>
            <consortium name="DOE Joint Genome Institute"/>
            <person name="Mondo S.J."/>
            <person name="Dannebaum R.O."/>
            <person name="Kuo R.C."/>
            <person name="Labutti K."/>
            <person name="Haridas S."/>
            <person name="Kuo A."/>
            <person name="Salamov A."/>
            <person name="Ahrendt S.R."/>
            <person name="Lipzen A."/>
            <person name="Sullivan W."/>
            <person name="Andreopoulos W.B."/>
            <person name="Clum A."/>
            <person name="Lindquist E."/>
            <person name="Daum C."/>
            <person name="Ramamoorthy G.K."/>
            <person name="Gryganskyi A."/>
            <person name="Culley D."/>
            <person name="Magnuson J.K."/>
            <person name="James T.Y."/>
            <person name="O'Malley M.A."/>
            <person name="Stajich J.E."/>
            <person name="Spatafora J.W."/>
            <person name="Visel A."/>
            <person name="Grigoriev I.V."/>
        </authorList>
    </citation>
    <scope>NUCLEOTIDE SEQUENCE [LARGE SCALE GENOMIC DNA]</scope>
    <source>
        <strain evidence="7 8">NRRL 3116</strain>
    </source>
</reference>
<organism evidence="7 8">
    <name type="scientific">Lobosporangium transversale</name>
    <dbReference type="NCBI Taxonomy" id="64571"/>
    <lineage>
        <taxon>Eukaryota</taxon>
        <taxon>Fungi</taxon>
        <taxon>Fungi incertae sedis</taxon>
        <taxon>Mucoromycota</taxon>
        <taxon>Mortierellomycotina</taxon>
        <taxon>Mortierellomycetes</taxon>
        <taxon>Mortierellales</taxon>
        <taxon>Mortierellaceae</taxon>
        <taxon>Lobosporangium</taxon>
    </lineage>
</organism>
<proteinExistence type="inferred from homology"/>
<accession>A0A1Y2GZP1</accession>
<gene>
    <name evidence="7" type="ORF">BCR41DRAFT_345805</name>
</gene>
<dbReference type="EMBL" id="MCFF01000003">
    <property type="protein sequence ID" value="ORZ27736.1"/>
    <property type="molecule type" value="Genomic_DNA"/>
</dbReference>
<dbReference type="Proteomes" id="UP000193648">
    <property type="component" value="Unassembled WGS sequence"/>
</dbReference>
<dbReference type="InParanoid" id="A0A1Y2GZP1"/>
<feature type="transmembrane region" description="Helical" evidence="6">
    <location>
        <begin position="33"/>
        <end position="54"/>
    </location>
</feature>
<sequence>MAIYFTGADLVLFAIAFFIPPLVMVFKQGCGCELLICLCLTLLGHIPGVVYAWWVIYSNCEDPLAYRPLHNNSRPPLRPQTSSQRRTYCEVAASPPPNGTLPEAGVIHHYNSTKSQSLSKK</sequence>
<evidence type="ECO:0000313" key="8">
    <source>
        <dbReference type="Proteomes" id="UP000193648"/>
    </source>
</evidence>
<dbReference type="PANTHER" id="PTHR21659:SF112">
    <property type="entry name" value="PROTEIN SNA2-RELATED"/>
    <property type="match status" value="1"/>
</dbReference>
<dbReference type="RefSeq" id="XP_021885439.1">
    <property type="nucleotide sequence ID" value="XM_022022790.1"/>
</dbReference>
<dbReference type="OrthoDB" id="2802411at2759"/>
<evidence type="ECO:0000256" key="1">
    <source>
        <dbReference type="ARBA" id="ARBA00004370"/>
    </source>
</evidence>
<evidence type="ECO:0000256" key="5">
    <source>
        <dbReference type="ARBA" id="ARBA00023136"/>
    </source>
</evidence>
<dbReference type="GeneID" id="33564634"/>
<evidence type="ECO:0000256" key="6">
    <source>
        <dbReference type="SAM" id="Phobius"/>
    </source>
</evidence>
<dbReference type="GO" id="GO:0016020">
    <property type="term" value="C:membrane"/>
    <property type="evidence" value="ECO:0007669"/>
    <property type="project" value="UniProtKB-SubCell"/>
</dbReference>
<dbReference type="PANTHER" id="PTHR21659">
    <property type="entry name" value="HYDROPHOBIC PROTEIN RCI2 LOW TEMPERATURE AND SALT RESPONSIVE PROTEIN LTI6 -RELATED"/>
    <property type="match status" value="1"/>
</dbReference>
<protein>
    <submittedName>
        <fullName evidence="7">Uncharacterized protein</fullName>
    </submittedName>
</protein>
<evidence type="ECO:0000256" key="4">
    <source>
        <dbReference type="ARBA" id="ARBA00022989"/>
    </source>
</evidence>